<dbReference type="KEGG" id="shc:Shell_1176"/>
<feature type="transmembrane region" description="Helical" evidence="1">
    <location>
        <begin position="63"/>
        <end position="83"/>
    </location>
</feature>
<organism evidence="2 3">
    <name type="scientific">Staphylothermus hellenicus (strain DSM 12710 / JCM 10830 / BK20S6-10-b1 / P8)</name>
    <dbReference type="NCBI Taxonomy" id="591019"/>
    <lineage>
        <taxon>Archaea</taxon>
        <taxon>Thermoproteota</taxon>
        <taxon>Thermoprotei</taxon>
        <taxon>Desulfurococcales</taxon>
        <taxon>Desulfurococcaceae</taxon>
        <taxon>Staphylothermus</taxon>
    </lineage>
</organism>
<keyword evidence="1" id="KW-0472">Membrane</keyword>
<accession>D7D930</accession>
<dbReference type="eggNOG" id="arCOG08885">
    <property type="taxonomic scope" value="Archaea"/>
</dbReference>
<dbReference type="HOGENOM" id="CLU_191161_0_0_2"/>
<proteinExistence type="predicted"/>
<protein>
    <submittedName>
        <fullName evidence="2">Uncharacterized protein</fullName>
    </submittedName>
</protein>
<keyword evidence="1" id="KW-0812">Transmembrane</keyword>
<keyword evidence="3" id="KW-1185">Reference proteome</keyword>
<keyword evidence="1" id="KW-1133">Transmembrane helix</keyword>
<evidence type="ECO:0000313" key="3">
    <source>
        <dbReference type="Proteomes" id="UP000002573"/>
    </source>
</evidence>
<gene>
    <name evidence="2" type="ordered locus">Shell_1176</name>
</gene>
<dbReference type="Proteomes" id="UP000002573">
    <property type="component" value="Chromosome"/>
</dbReference>
<evidence type="ECO:0000256" key="1">
    <source>
        <dbReference type="SAM" id="Phobius"/>
    </source>
</evidence>
<feature type="transmembrane region" description="Helical" evidence="1">
    <location>
        <begin position="28"/>
        <end position="51"/>
    </location>
</feature>
<reference evidence="3" key="1">
    <citation type="submission" date="2010-05" db="EMBL/GenBank/DDBJ databases">
        <title>Complete sequence of Staphylothermus hellenicus DSM 12710.</title>
        <authorList>
            <consortium name="US DOE Joint Genome Institute"/>
            <person name="Lucas S."/>
            <person name="Copeland A."/>
            <person name="Lapidus A."/>
            <person name="Cheng J.-F."/>
            <person name="Bruce D."/>
            <person name="Goodwin L."/>
            <person name="Pitluck S."/>
            <person name="Davenport K."/>
            <person name="Detter J.C."/>
            <person name="Han C."/>
            <person name="Tapia R."/>
            <person name="Larimer F."/>
            <person name="Land M."/>
            <person name="Hauser L."/>
            <person name="Kyrpides N."/>
            <person name="Mikhailova N."/>
            <person name="Anderson I.J."/>
            <person name="Woyke T."/>
        </authorList>
    </citation>
    <scope>NUCLEOTIDE SEQUENCE [LARGE SCALE GENOMIC DNA]</scope>
    <source>
        <strain evidence="3">DSM 12710 / JCM 10830 / BK20S6-10-b1 / P8</strain>
    </source>
</reference>
<reference evidence="2 3" key="2">
    <citation type="journal article" date="2011" name="Stand. Genomic Sci.">
        <title>Complete genome sequence of Staphylothermus hellenicus P8.</title>
        <authorList>
            <person name="Anderson I."/>
            <person name="Wirth R."/>
            <person name="Lucas S."/>
            <person name="Copeland A."/>
            <person name="Lapidus A."/>
            <person name="Cheng J.F."/>
            <person name="Goodwin L."/>
            <person name="Pitluck S."/>
            <person name="Davenport K."/>
            <person name="Detter J.C."/>
            <person name="Han C."/>
            <person name="Tapia R."/>
            <person name="Land M."/>
            <person name="Hauser L."/>
            <person name="Pati A."/>
            <person name="Mikhailova N."/>
            <person name="Woyke T."/>
            <person name="Klenk H.P."/>
            <person name="Kyrpides N."/>
            <person name="Ivanova N."/>
        </authorList>
    </citation>
    <scope>NUCLEOTIDE SEQUENCE [LARGE SCALE GENOMIC DNA]</scope>
    <source>
        <strain evidence="3">DSM 12710 / JCM 10830 / BK20S6-10-b1 / P8</strain>
    </source>
</reference>
<name>D7D930_STAHD</name>
<dbReference type="EMBL" id="CP002051">
    <property type="protein sequence ID" value="ADI32276.1"/>
    <property type="molecule type" value="Genomic_DNA"/>
</dbReference>
<dbReference type="AlphaFoldDB" id="D7D930"/>
<evidence type="ECO:0000313" key="2">
    <source>
        <dbReference type="EMBL" id="ADI32276.1"/>
    </source>
</evidence>
<sequence length="84" mass="8783">MKTMGLDALLQAGNAITSFFAGLNGVGATLVVIGLGMLLAIGAGIGLYMLVQLVKQIPRMTPWEFLKFVVISAVILIVIGVILP</sequence>